<dbReference type="AlphaFoldDB" id="A0A1C6GDC3"/>
<organism evidence="7">
    <name type="scientific">uncultured Anaerotruncus sp</name>
    <dbReference type="NCBI Taxonomy" id="905011"/>
    <lineage>
        <taxon>Bacteria</taxon>
        <taxon>Bacillati</taxon>
        <taxon>Bacillota</taxon>
        <taxon>Clostridia</taxon>
        <taxon>Eubacteriales</taxon>
        <taxon>Oscillospiraceae</taxon>
        <taxon>Anaerotruncus</taxon>
        <taxon>environmental samples</taxon>
    </lineage>
</organism>
<evidence type="ECO:0000256" key="1">
    <source>
        <dbReference type="ARBA" id="ARBA00022723"/>
    </source>
</evidence>
<dbReference type="GO" id="GO:0019243">
    <property type="term" value="P:methylglyoxal catabolic process to D-lactate via S-lactoyl-glutathione"/>
    <property type="evidence" value="ECO:0007669"/>
    <property type="project" value="TreeGrafter"/>
</dbReference>
<dbReference type="InterPro" id="IPR018146">
    <property type="entry name" value="Glyoxalase_1_CS"/>
</dbReference>
<gene>
    <name evidence="7" type="primary">gloA</name>
    <name evidence="7" type="ORF">SAMEA3545359_00335</name>
</gene>
<dbReference type="Gene3D" id="3.10.180.10">
    <property type="entry name" value="2,3-Dihydroxybiphenyl 1,2-Dioxygenase, domain 1"/>
    <property type="match status" value="1"/>
</dbReference>
<accession>A0A1C6GDC3</accession>
<keyword evidence="1" id="KW-0479">Metal-binding</keyword>
<reference evidence="7" key="1">
    <citation type="submission" date="2015-09" db="EMBL/GenBank/DDBJ databases">
        <authorList>
            <consortium name="Pathogen Informatics"/>
        </authorList>
    </citation>
    <scope>NUCLEOTIDE SEQUENCE</scope>
    <source>
        <strain evidence="7">2789STDY5834896</strain>
    </source>
</reference>
<dbReference type="PROSITE" id="PS00934">
    <property type="entry name" value="GLYOXALASE_I_1"/>
    <property type="match status" value="1"/>
</dbReference>
<evidence type="ECO:0000256" key="3">
    <source>
        <dbReference type="ARBA" id="ARBA00030892"/>
    </source>
</evidence>
<evidence type="ECO:0000256" key="2">
    <source>
        <dbReference type="ARBA" id="ARBA00030291"/>
    </source>
</evidence>
<sequence length="119" mass="13736">MTCSFLHTNLTVLDLQKSLDFYRQALGLTEVRRIEGDGFTIVFLGDGNTDHLLELTHYHDRTRPYDLGDNEIHLAVRVPDRDAAHQLHAQMGCICFENTDMGLYFINDPDGYWIEILDH</sequence>
<evidence type="ECO:0000313" key="7">
    <source>
        <dbReference type="EMBL" id="SCJ43291.1"/>
    </source>
</evidence>
<proteinExistence type="predicted"/>
<evidence type="ECO:0000256" key="4">
    <source>
        <dbReference type="ARBA" id="ARBA00032460"/>
    </source>
</evidence>
<keyword evidence="7" id="KW-0456">Lyase</keyword>
<dbReference type="InterPro" id="IPR037523">
    <property type="entry name" value="VOC_core"/>
</dbReference>
<dbReference type="InterPro" id="IPR004360">
    <property type="entry name" value="Glyas_Fos-R_dOase_dom"/>
</dbReference>
<evidence type="ECO:0000259" key="6">
    <source>
        <dbReference type="PROSITE" id="PS51819"/>
    </source>
</evidence>
<dbReference type="EMBL" id="FMHG01000001">
    <property type="protein sequence ID" value="SCJ43291.1"/>
    <property type="molecule type" value="Genomic_DNA"/>
</dbReference>
<dbReference type="InterPro" id="IPR029068">
    <property type="entry name" value="Glyas_Bleomycin-R_OHBP_Dase"/>
</dbReference>
<dbReference type="PROSITE" id="PS51819">
    <property type="entry name" value="VOC"/>
    <property type="match status" value="1"/>
</dbReference>
<feature type="domain" description="VOC" evidence="6">
    <location>
        <begin position="4"/>
        <end position="119"/>
    </location>
</feature>
<dbReference type="PANTHER" id="PTHR46036:SF5">
    <property type="entry name" value="LACTOYLGLUTATHIONE LYASE"/>
    <property type="match status" value="1"/>
</dbReference>
<dbReference type="GO" id="GO:0004462">
    <property type="term" value="F:lactoylglutathione lyase activity"/>
    <property type="evidence" value="ECO:0007669"/>
    <property type="project" value="InterPro"/>
</dbReference>
<protein>
    <recommendedName>
        <fullName evidence="3">Aldoketomutase</fullName>
    </recommendedName>
    <alternativeName>
        <fullName evidence="2">Ketone-aldehyde mutase</fullName>
    </alternativeName>
    <alternativeName>
        <fullName evidence="4">Methylglyoxalase</fullName>
    </alternativeName>
    <alternativeName>
        <fullName evidence="5">S-D-lactoylglutathione methylglyoxal lyase</fullName>
    </alternativeName>
</protein>
<dbReference type="PANTHER" id="PTHR46036">
    <property type="entry name" value="LACTOYLGLUTATHIONE LYASE"/>
    <property type="match status" value="1"/>
</dbReference>
<dbReference type="GO" id="GO:0046872">
    <property type="term" value="F:metal ion binding"/>
    <property type="evidence" value="ECO:0007669"/>
    <property type="project" value="UniProtKB-KW"/>
</dbReference>
<dbReference type="GO" id="GO:0005737">
    <property type="term" value="C:cytoplasm"/>
    <property type="evidence" value="ECO:0007669"/>
    <property type="project" value="TreeGrafter"/>
</dbReference>
<dbReference type="Pfam" id="PF00903">
    <property type="entry name" value="Glyoxalase"/>
    <property type="match status" value="1"/>
</dbReference>
<evidence type="ECO:0000256" key="5">
    <source>
        <dbReference type="ARBA" id="ARBA00033298"/>
    </source>
</evidence>
<name>A0A1C6GDC3_9FIRM</name>
<dbReference type="SUPFAM" id="SSF54593">
    <property type="entry name" value="Glyoxalase/Bleomycin resistance protein/Dihydroxybiphenyl dioxygenase"/>
    <property type="match status" value="1"/>
</dbReference>